<dbReference type="PANTHER" id="PTHR21661:SF39">
    <property type="entry name" value="HYDROLASE, PUTATIVE (AFU_ORTHOLOGUE AFUA_3G08960)-RELATED"/>
    <property type="match status" value="1"/>
</dbReference>
<dbReference type="STRING" id="331117.A1CUY9"/>
<evidence type="ECO:0000313" key="5">
    <source>
        <dbReference type="Proteomes" id="UP000006702"/>
    </source>
</evidence>
<dbReference type="PANTHER" id="PTHR21661">
    <property type="entry name" value="EPOXIDE HYDROLASE 1-RELATED"/>
    <property type="match status" value="1"/>
</dbReference>
<dbReference type="Gene3D" id="3.40.50.1820">
    <property type="entry name" value="alpha/beta hydrolase"/>
    <property type="match status" value="1"/>
</dbReference>
<dbReference type="AlphaFoldDB" id="A1CUY9"/>
<dbReference type="EMBL" id="DS027684">
    <property type="protein sequence ID" value="EAW25566.1"/>
    <property type="molecule type" value="Genomic_DNA"/>
</dbReference>
<protein>
    <submittedName>
        <fullName evidence="4">Epoxide hydrolase family protein</fullName>
    </submittedName>
</protein>
<dbReference type="Pfam" id="PF06441">
    <property type="entry name" value="EHN"/>
    <property type="match status" value="1"/>
</dbReference>
<evidence type="ECO:0000256" key="1">
    <source>
        <dbReference type="ARBA" id="ARBA00010088"/>
    </source>
</evidence>
<evidence type="ECO:0000313" key="4">
    <source>
        <dbReference type="EMBL" id="EAW25566.1"/>
    </source>
</evidence>
<dbReference type="OrthoDB" id="7130006at2759"/>
<dbReference type="SUPFAM" id="SSF53474">
    <property type="entry name" value="alpha/beta-Hydrolases"/>
    <property type="match status" value="1"/>
</dbReference>
<dbReference type="VEuPathDB" id="FungiDB:NFIA_043850"/>
<sequence>MGCVNDTVDHTLKRPYFFPGTATVPMACDFGNIPRNIPGKPQVFSLHVPDQDVADFRALLKLSKIGPRTWWNEHMDGSFGVSRHWLIKAKDIWLNDFDWRQQEANINSFPNFKIAVNNPEHGQLSVHFVALFSARPDAVPIIFMHGWPGSFLEFFPMLNIMTKKYTPESLPYHVIVPSLPGYGLSADIGHEKEFTLDSAAQVMNQLMIDLGFGKGYVAQGGDVGSTLSLILLRKYKGCKAAHVNFLALNGYEGDVDLLTSQELDHLKRAQAWQATGMAYLLEQCTRPATIGLALSSSPLALLAWIGEKILEWADEQPPLDAILANVSLYWFTSSFPRSIYPYRNIASFNALDTSKEKPLGYSYFPGELMLLPKAWADDAFRNMVQYSVHEKVRATNLRLPRKP</sequence>
<dbReference type="PIRSF" id="PIRSF001112">
    <property type="entry name" value="Epoxide_hydrolase"/>
    <property type="match status" value="1"/>
</dbReference>
<dbReference type="GO" id="GO:0004301">
    <property type="term" value="F:epoxide hydrolase activity"/>
    <property type="evidence" value="ECO:0007669"/>
    <property type="project" value="TreeGrafter"/>
</dbReference>
<feature type="domain" description="Epoxide hydrolase N-terminal" evidence="3">
    <location>
        <begin position="42"/>
        <end position="154"/>
    </location>
</feature>
<dbReference type="OMA" id="WVELMGR"/>
<accession>A1CUY9</accession>
<name>A1CUY9_NEOFI</name>
<dbReference type="InterPro" id="IPR010497">
    <property type="entry name" value="Epoxide_hydro_N"/>
</dbReference>
<gene>
    <name evidence="4" type="ORF">NFIA_043850</name>
</gene>
<dbReference type="KEGG" id="nfi:NFIA_043850"/>
<dbReference type="RefSeq" id="XP_001267463.1">
    <property type="nucleotide sequence ID" value="XM_001267462.1"/>
</dbReference>
<dbReference type="Proteomes" id="UP000006702">
    <property type="component" value="Unassembled WGS sequence"/>
</dbReference>
<reference evidence="5" key="1">
    <citation type="journal article" date="2008" name="PLoS Genet.">
        <title>Genomic islands in the pathogenic filamentous fungus Aspergillus fumigatus.</title>
        <authorList>
            <person name="Fedorova N.D."/>
            <person name="Khaldi N."/>
            <person name="Joardar V.S."/>
            <person name="Maiti R."/>
            <person name="Amedeo P."/>
            <person name="Anderson M.J."/>
            <person name="Crabtree J."/>
            <person name="Silva J.C."/>
            <person name="Badger J.H."/>
            <person name="Albarraq A."/>
            <person name="Angiuoli S."/>
            <person name="Bussey H."/>
            <person name="Bowyer P."/>
            <person name="Cotty P.J."/>
            <person name="Dyer P.S."/>
            <person name="Egan A."/>
            <person name="Galens K."/>
            <person name="Fraser-Liggett C.M."/>
            <person name="Haas B.J."/>
            <person name="Inman J.M."/>
            <person name="Kent R."/>
            <person name="Lemieux S."/>
            <person name="Malavazi I."/>
            <person name="Orvis J."/>
            <person name="Roemer T."/>
            <person name="Ronning C.M."/>
            <person name="Sundaram J.P."/>
            <person name="Sutton G."/>
            <person name="Turner G."/>
            <person name="Venter J.C."/>
            <person name="White O.R."/>
            <person name="Whitty B.R."/>
            <person name="Youngman P."/>
            <person name="Wolfe K.H."/>
            <person name="Goldman G.H."/>
            <person name="Wortman J.R."/>
            <person name="Jiang B."/>
            <person name="Denning D.W."/>
            <person name="Nierman W.C."/>
        </authorList>
    </citation>
    <scope>NUCLEOTIDE SEQUENCE [LARGE SCALE GENOMIC DNA]</scope>
    <source>
        <strain evidence="5">ATCC 1020 / DSM 3700 / CBS 544.65 / FGSC A1164 / JCM 1740 / NRRL 181 / WB 181</strain>
    </source>
</reference>
<evidence type="ECO:0000256" key="2">
    <source>
        <dbReference type="ARBA" id="ARBA00022801"/>
    </source>
</evidence>
<dbReference type="GO" id="GO:0097176">
    <property type="term" value="P:epoxide metabolic process"/>
    <property type="evidence" value="ECO:0007669"/>
    <property type="project" value="TreeGrafter"/>
</dbReference>
<dbReference type="eggNOG" id="KOG2565">
    <property type="taxonomic scope" value="Eukaryota"/>
</dbReference>
<comment type="similarity">
    <text evidence="1">Belongs to the peptidase S33 family.</text>
</comment>
<dbReference type="InterPro" id="IPR016292">
    <property type="entry name" value="Epoxide_hydrolase"/>
</dbReference>
<proteinExistence type="inferred from homology"/>
<keyword evidence="2 4" id="KW-0378">Hydrolase</keyword>
<dbReference type="InterPro" id="IPR029058">
    <property type="entry name" value="AB_hydrolase_fold"/>
</dbReference>
<evidence type="ECO:0000259" key="3">
    <source>
        <dbReference type="Pfam" id="PF06441"/>
    </source>
</evidence>
<dbReference type="HOGENOM" id="CLU_019414_0_0_1"/>
<keyword evidence="5" id="KW-1185">Reference proteome</keyword>
<dbReference type="GeneID" id="4594363"/>
<organism evidence="4 5">
    <name type="scientific">Neosartorya fischeri (strain ATCC 1020 / DSM 3700 / CBS 544.65 / FGSC A1164 / JCM 1740 / NRRL 181 / WB 181)</name>
    <name type="common">Aspergillus fischerianus</name>
    <dbReference type="NCBI Taxonomy" id="331117"/>
    <lineage>
        <taxon>Eukaryota</taxon>
        <taxon>Fungi</taxon>
        <taxon>Dikarya</taxon>
        <taxon>Ascomycota</taxon>
        <taxon>Pezizomycotina</taxon>
        <taxon>Eurotiomycetes</taxon>
        <taxon>Eurotiomycetidae</taxon>
        <taxon>Eurotiales</taxon>
        <taxon>Aspergillaceae</taxon>
        <taxon>Aspergillus</taxon>
        <taxon>Aspergillus subgen. Fumigati</taxon>
    </lineage>
</organism>